<comment type="subunit">
    <text evidence="2">Homodimer.</text>
</comment>
<dbReference type="InterPro" id="IPR023509">
    <property type="entry name" value="DTD-like_sf"/>
</dbReference>
<dbReference type="PANTHER" id="PTHR10472:SF5">
    <property type="entry name" value="D-AMINOACYL-TRNA DEACYLASE 1"/>
    <property type="match status" value="1"/>
</dbReference>
<comment type="subcellular location">
    <subcellularLocation>
        <location evidence="2">Cytoplasm</location>
    </subcellularLocation>
</comment>
<dbReference type="GO" id="GO:0043908">
    <property type="term" value="F:Ser(Gly)-tRNA(Ala) hydrolase activity"/>
    <property type="evidence" value="ECO:0007669"/>
    <property type="project" value="UniProtKB-UniRule"/>
</dbReference>
<evidence type="ECO:0000256" key="1">
    <source>
        <dbReference type="ARBA" id="ARBA00009673"/>
    </source>
</evidence>
<evidence type="ECO:0000313" key="3">
    <source>
        <dbReference type="EMBL" id="SDN23258.1"/>
    </source>
</evidence>
<dbReference type="RefSeq" id="WP_092061781.1">
    <property type="nucleotide sequence ID" value="NZ_FNIN01000001.1"/>
</dbReference>
<dbReference type="STRING" id="206665.SAMN04488516_101120"/>
<dbReference type="Pfam" id="PF02580">
    <property type="entry name" value="Tyr_Deacylase"/>
    <property type="match status" value="1"/>
</dbReference>
<dbReference type="EC" id="3.1.1.-" evidence="2"/>
<dbReference type="InterPro" id="IPR003732">
    <property type="entry name" value="Daa-tRNA_deacyls_DTD"/>
</dbReference>
<comment type="catalytic activity">
    <reaction evidence="2">
        <text>glycyl-tRNA(Ala) + H2O = tRNA(Ala) + glycine + H(+)</text>
        <dbReference type="Rhea" id="RHEA:53744"/>
        <dbReference type="Rhea" id="RHEA-COMP:9657"/>
        <dbReference type="Rhea" id="RHEA-COMP:13640"/>
        <dbReference type="ChEBI" id="CHEBI:15377"/>
        <dbReference type="ChEBI" id="CHEBI:15378"/>
        <dbReference type="ChEBI" id="CHEBI:57305"/>
        <dbReference type="ChEBI" id="CHEBI:78442"/>
        <dbReference type="ChEBI" id="CHEBI:78522"/>
    </reaction>
</comment>
<dbReference type="PANTHER" id="PTHR10472">
    <property type="entry name" value="D-TYROSYL-TRNA TYR DEACYLASE"/>
    <property type="match status" value="1"/>
</dbReference>
<dbReference type="SUPFAM" id="SSF69500">
    <property type="entry name" value="DTD-like"/>
    <property type="match status" value="1"/>
</dbReference>
<dbReference type="EC" id="3.1.1.96" evidence="2"/>
<accession>A0A1G9ZPK6</accession>
<sequence length="152" mass="17347">MRLVIQRVKRAEVLVKDVVFSKIEKGLLILLGLNKEDKFLKDKDINKIVQKVLNLRIFADKENKLNLSLLDVGGEILLVSQFTLYANCRKGRRPNFSMAMPGEEAKKMFAKIKNIFLSSYKKVYTGAFGEEMEIKLINEGPVTIILDSQDIL</sequence>
<dbReference type="Proteomes" id="UP000199602">
    <property type="component" value="Unassembled WGS sequence"/>
</dbReference>
<dbReference type="AlphaFoldDB" id="A0A1G9ZPK6"/>
<comment type="catalytic activity">
    <reaction evidence="2">
        <text>a D-aminoacyl-tRNA + H2O = a tRNA + a D-alpha-amino acid + H(+)</text>
        <dbReference type="Rhea" id="RHEA:13953"/>
        <dbReference type="Rhea" id="RHEA-COMP:10123"/>
        <dbReference type="Rhea" id="RHEA-COMP:10124"/>
        <dbReference type="ChEBI" id="CHEBI:15377"/>
        <dbReference type="ChEBI" id="CHEBI:15378"/>
        <dbReference type="ChEBI" id="CHEBI:59871"/>
        <dbReference type="ChEBI" id="CHEBI:78442"/>
        <dbReference type="ChEBI" id="CHEBI:79333"/>
        <dbReference type="EC" id="3.1.1.96"/>
    </reaction>
</comment>
<evidence type="ECO:0000256" key="2">
    <source>
        <dbReference type="HAMAP-Rule" id="MF_00518"/>
    </source>
</evidence>
<dbReference type="OrthoDB" id="9801395at2"/>
<dbReference type="GO" id="GO:0000049">
    <property type="term" value="F:tRNA binding"/>
    <property type="evidence" value="ECO:0007669"/>
    <property type="project" value="UniProtKB-UniRule"/>
</dbReference>
<proteinExistence type="inferred from homology"/>
<keyword evidence="2" id="KW-0378">Hydrolase</keyword>
<organism evidence="3 4">
    <name type="scientific">Desulfonauticus submarinus</name>
    <dbReference type="NCBI Taxonomy" id="206665"/>
    <lineage>
        <taxon>Bacteria</taxon>
        <taxon>Pseudomonadati</taxon>
        <taxon>Thermodesulfobacteriota</taxon>
        <taxon>Desulfovibrionia</taxon>
        <taxon>Desulfovibrionales</taxon>
        <taxon>Desulfonauticaceae</taxon>
        <taxon>Desulfonauticus</taxon>
    </lineage>
</organism>
<comment type="function">
    <text evidence="2">An aminoacyl-tRNA editing enzyme that deacylates mischarged D-aminoacyl-tRNAs. Also deacylates mischarged glycyl-tRNA(Ala), protecting cells against glycine mischarging by AlaRS. Acts via tRNA-based rather than protein-based catalysis; rejects L-amino acids rather than detecting D-amino acids in the active site. By recycling D-aminoacyl-tRNA to D-amino acids and free tRNA molecules, this enzyme counteracts the toxicity associated with the formation of D-aminoacyl-tRNA entities in vivo and helps enforce protein L-homochirality.</text>
</comment>
<dbReference type="NCBIfam" id="TIGR00256">
    <property type="entry name" value="D-aminoacyl-tRNA deacylase"/>
    <property type="match status" value="1"/>
</dbReference>
<keyword evidence="2" id="KW-0820">tRNA-binding</keyword>
<dbReference type="EMBL" id="FNIN01000001">
    <property type="protein sequence ID" value="SDN23258.1"/>
    <property type="molecule type" value="Genomic_DNA"/>
</dbReference>
<protein>
    <recommendedName>
        <fullName evidence="2">D-aminoacyl-tRNA deacylase</fullName>
        <shortName evidence="2">DTD</shortName>
        <ecNumber evidence="2">3.1.1.96</ecNumber>
    </recommendedName>
    <alternativeName>
        <fullName evidence="2">Gly-tRNA(Ala) deacylase</fullName>
        <ecNumber evidence="2">3.1.1.-</ecNumber>
    </alternativeName>
</protein>
<dbReference type="GO" id="GO:0005737">
    <property type="term" value="C:cytoplasm"/>
    <property type="evidence" value="ECO:0007669"/>
    <property type="project" value="UniProtKB-SubCell"/>
</dbReference>
<dbReference type="GO" id="GO:0106026">
    <property type="term" value="F:Gly-tRNA(Ala) deacylase activity"/>
    <property type="evidence" value="ECO:0007669"/>
    <property type="project" value="UniProtKB-UniRule"/>
</dbReference>
<comment type="similarity">
    <text evidence="1 2">Belongs to the DTD family.</text>
</comment>
<keyword evidence="2" id="KW-0963">Cytoplasm</keyword>
<dbReference type="Gene3D" id="3.50.80.10">
    <property type="entry name" value="D-tyrosyl-tRNA(Tyr) deacylase"/>
    <property type="match status" value="1"/>
</dbReference>
<keyword evidence="4" id="KW-1185">Reference proteome</keyword>
<gene>
    <name evidence="2" type="primary">dtd</name>
    <name evidence="3" type="ORF">SAMN04488516_101120</name>
</gene>
<comment type="domain">
    <text evidence="2">A Gly-cisPro motif from one monomer fits into the active site of the other monomer to allow specific chiral rejection of L-amino acids.</text>
</comment>
<evidence type="ECO:0000313" key="4">
    <source>
        <dbReference type="Proteomes" id="UP000199602"/>
    </source>
</evidence>
<dbReference type="GO" id="GO:0051500">
    <property type="term" value="F:D-tyrosyl-tRNA(Tyr) deacylase activity"/>
    <property type="evidence" value="ECO:0007669"/>
    <property type="project" value="TreeGrafter"/>
</dbReference>
<feature type="short sequence motif" description="Gly-cisPro motif, important for rejection of L-amino acids" evidence="2">
    <location>
        <begin position="140"/>
        <end position="141"/>
    </location>
</feature>
<dbReference type="GO" id="GO:0019478">
    <property type="term" value="P:D-amino acid catabolic process"/>
    <property type="evidence" value="ECO:0007669"/>
    <property type="project" value="UniProtKB-UniRule"/>
</dbReference>
<reference evidence="3 4" key="1">
    <citation type="submission" date="2016-10" db="EMBL/GenBank/DDBJ databases">
        <authorList>
            <person name="de Groot N.N."/>
        </authorList>
    </citation>
    <scope>NUCLEOTIDE SEQUENCE [LARGE SCALE GENOMIC DNA]</scope>
    <source>
        <strain evidence="3 4">DSM 15269</strain>
    </source>
</reference>
<keyword evidence="2" id="KW-0694">RNA-binding</keyword>
<dbReference type="FunFam" id="3.50.80.10:FF:000001">
    <property type="entry name" value="D-aminoacyl-tRNA deacylase"/>
    <property type="match status" value="1"/>
</dbReference>
<name>A0A1G9ZPK6_9BACT</name>
<dbReference type="HAMAP" id="MF_00518">
    <property type="entry name" value="Deacylase_Dtd"/>
    <property type="match status" value="1"/>
</dbReference>